<evidence type="ECO:0000313" key="3">
    <source>
        <dbReference type="Proteomes" id="UP000245263"/>
    </source>
</evidence>
<protein>
    <submittedName>
        <fullName evidence="2">Uncharacterized protein</fullName>
    </submittedName>
</protein>
<keyword evidence="3" id="KW-1185">Reference proteome</keyword>
<feature type="compositionally biased region" description="Basic residues" evidence="1">
    <location>
        <begin position="1"/>
        <end position="15"/>
    </location>
</feature>
<reference evidence="2 3" key="1">
    <citation type="submission" date="2021-08" db="EMBL/GenBank/DDBJ databases">
        <title>Complete genome sequence of Leptospira kobayashii strain E30.</title>
        <authorList>
            <person name="Nakao R."/>
            <person name="Nakamura S."/>
            <person name="Masuzawa T."/>
            <person name="Koizumi N."/>
        </authorList>
    </citation>
    <scope>NUCLEOTIDE SEQUENCE [LARGE SCALE GENOMIC DNA]</scope>
    <source>
        <strain evidence="2 3">E30</strain>
    </source>
</reference>
<organism evidence="2 3">
    <name type="scientific">Leptospira kobayashii</name>
    <dbReference type="NCBI Taxonomy" id="1917830"/>
    <lineage>
        <taxon>Bacteria</taxon>
        <taxon>Pseudomonadati</taxon>
        <taxon>Spirochaetota</taxon>
        <taxon>Spirochaetia</taxon>
        <taxon>Leptospirales</taxon>
        <taxon>Leptospiraceae</taxon>
        <taxon>Leptospira</taxon>
    </lineage>
</organism>
<feature type="compositionally biased region" description="Basic and acidic residues" evidence="1">
    <location>
        <begin position="16"/>
        <end position="36"/>
    </location>
</feature>
<accession>A0ABN6KM99</accession>
<evidence type="ECO:0000256" key="1">
    <source>
        <dbReference type="SAM" id="MobiDB-lite"/>
    </source>
</evidence>
<feature type="region of interest" description="Disordered" evidence="1">
    <location>
        <begin position="1"/>
        <end position="39"/>
    </location>
</feature>
<gene>
    <name evidence="2" type="ORF">LPTSP3_g32010</name>
</gene>
<dbReference type="EMBL" id="AP025028">
    <property type="protein sequence ID" value="BDA80271.1"/>
    <property type="molecule type" value="Genomic_DNA"/>
</dbReference>
<sequence>MATTKKRSSLTKSKSKSKETKILQLKSHKDPAKAERATQAMPKMQKIDIAALKAAVGSNDFFFLPHKISTIFATLHPVCSGVSHN</sequence>
<evidence type="ECO:0000313" key="2">
    <source>
        <dbReference type="EMBL" id="BDA80271.1"/>
    </source>
</evidence>
<proteinExistence type="predicted"/>
<dbReference type="Proteomes" id="UP000245263">
    <property type="component" value="Chromosome 1"/>
</dbReference>
<name>A0ABN6KM99_9LEPT</name>